<evidence type="ECO:0000256" key="4">
    <source>
        <dbReference type="ARBA" id="ARBA00023014"/>
    </source>
</evidence>
<dbReference type="EMBL" id="AEJF01000141">
    <property type="protein sequence ID" value="KLU23925.1"/>
    <property type="molecule type" value="Genomic_DNA"/>
</dbReference>
<gene>
    <name evidence="8" type="ORF">EOS_23060</name>
</gene>
<dbReference type="CDD" id="cd03528">
    <property type="entry name" value="Rieske_RO_ferredoxin"/>
    <property type="match status" value="1"/>
</dbReference>
<dbReference type="PATRIC" id="fig|908627.4.peg.5143"/>
<dbReference type="Pfam" id="PF00355">
    <property type="entry name" value="Rieske"/>
    <property type="match status" value="1"/>
</dbReference>
<keyword evidence="4" id="KW-0411">Iron-sulfur</keyword>
<dbReference type="GO" id="GO:0046872">
    <property type="term" value="F:metal ion binding"/>
    <property type="evidence" value="ECO:0007669"/>
    <property type="project" value="UniProtKB-KW"/>
</dbReference>
<protein>
    <submittedName>
        <fullName evidence="8">MocE</fullName>
    </submittedName>
</protein>
<evidence type="ECO:0000256" key="5">
    <source>
        <dbReference type="ARBA" id="ARBA00034078"/>
    </source>
</evidence>
<evidence type="ECO:0000256" key="6">
    <source>
        <dbReference type="ARBA" id="ARBA00038001"/>
    </source>
</evidence>
<keyword evidence="1" id="KW-0001">2Fe-2S</keyword>
<dbReference type="SUPFAM" id="SSF50022">
    <property type="entry name" value="ISP domain"/>
    <property type="match status" value="1"/>
</dbReference>
<evidence type="ECO:0000313" key="8">
    <source>
        <dbReference type="EMBL" id="KLU23925.1"/>
    </source>
</evidence>
<proteinExistence type="inferred from homology"/>
<evidence type="ECO:0000313" key="9">
    <source>
        <dbReference type="Proteomes" id="UP000035963"/>
    </source>
</evidence>
<sequence>MAVETNGIEWVVACAAGEIAEEDVIRFDHAGASYAVYRIAEGFFASDGWCTHERAHLADGFVLAREIECPLHQGRFDIPTGKPKSPPVCVHLKTYPVRVEGGEVLLGVPAQAQAAS</sequence>
<keyword evidence="9" id="KW-1185">Reference proteome</keyword>
<accession>A0A0J1CTE9</accession>
<evidence type="ECO:0000259" key="7">
    <source>
        <dbReference type="PROSITE" id="PS51296"/>
    </source>
</evidence>
<name>A0A0J1CTE9_9BURK</name>
<dbReference type="PANTHER" id="PTHR21496:SF0">
    <property type="entry name" value="RIESKE DOMAIN-CONTAINING PROTEIN"/>
    <property type="match status" value="1"/>
</dbReference>
<dbReference type="OrthoDB" id="9800167at2"/>
<dbReference type="RefSeq" id="WP_047849027.1">
    <property type="nucleotide sequence ID" value="NZ_AEJF01000141.1"/>
</dbReference>
<keyword evidence="2" id="KW-0479">Metal-binding</keyword>
<organism evidence="8 9">
    <name type="scientific">Caballeronia mineralivorans PML1(12)</name>
    <dbReference type="NCBI Taxonomy" id="908627"/>
    <lineage>
        <taxon>Bacteria</taxon>
        <taxon>Pseudomonadati</taxon>
        <taxon>Pseudomonadota</taxon>
        <taxon>Betaproteobacteria</taxon>
        <taxon>Burkholderiales</taxon>
        <taxon>Burkholderiaceae</taxon>
        <taxon>Caballeronia</taxon>
    </lineage>
</organism>
<comment type="similarity">
    <text evidence="6">Belongs to the bacterial ring-hydroxylating dioxygenase ferredoxin component family.</text>
</comment>
<comment type="caution">
    <text evidence="8">The sequence shown here is derived from an EMBL/GenBank/DDBJ whole genome shotgun (WGS) entry which is preliminary data.</text>
</comment>
<evidence type="ECO:0000256" key="1">
    <source>
        <dbReference type="ARBA" id="ARBA00022714"/>
    </source>
</evidence>
<keyword evidence="3" id="KW-0408">Iron</keyword>
<dbReference type="AlphaFoldDB" id="A0A0J1CTE9"/>
<feature type="domain" description="Rieske" evidence="7">
    <location>
        <begin position="11"/>
        <end position="106"/>
    </location>
</feature>
<dbReference type="GO" id="GO:0051537">
    <property type="term" value="F:2 iron, 2 sulfur cluster binding"/>
    <property type="evidence" value="ECO:0007669"/>
    <property type="project" value="UniProtKB-KW"/>
</dbReference>
<evidence type="ECO:0000256" key="3">
    <source>
        <dbReference type="ARBA" id="ARBA00023004"/>
    </source>
</evidence>
<reference evidence="8 9" key="1">
    <citation type="journal article" date="2015" name="Genome Announc.">
        <title>Draft Genome Sequence of Burkholderia sp. Strain PML1(12), an Ectomycorrhizosphere-Inhabiting Bacterium with Effective Mineral-Weathering Ability.</title>
        <authorList>
            <person name="Uroz S."/>
            <person name="Oger P."/>
        </authorList>
    </citation>
    <scope>NUCLEOTIDE SEQUENCE [LARGE SCALE GENOMIC DNA]</scope>
    <source>
        <strain evidence="9">PML1(12)</strain>
    </source>
</reference>
<evidence type="ECO:0000256" key="2">
    <source>
        <dbReference type="ARBA" id="ARBA00022723"/>
    </source>
</evidence>
<comment type="cofactor">
    <cofactor evidence="5">
        <name>[2Fe-2S] cluster</name>
        <dbReference type="ChEBI" id="CHEBI:190135"/>
    </cofactor>
</comment>
<dbReference type="Proteomes" id="UP000035963">
    <property type="component" value="Unassembled WGS sequence"/>
</dbReference>
<dbReference type="Gene3D" id="2.102.10.10">
    <property type="entry name" value="Rieske [2Fe-2S] iron-sulphur domain"/>
    <property type="match status" value="1"/>
</dbReference>
<dbReference type="InterPro" id="IPR017941">
    <property type="entry name" value="Rieske_2Fe-2S"/>
</dbReference>
<dbReference type="PANTHER" id="PTHR21496">
    <property type="entry name" value="FERREDOXIN-RELATED"/>
    <property type="match status" value="1"/>
</dbReference>
<dbReference type="InterPro" id="IPR036922">
    <property type="entry name" value="Rieske_2Fe-2S_sf"/>
</dbReference>
<dbReference type="PROSITE" id="PS51296">
    <property type="entry name" value="RIESKE"/>
    <property type="match status" value="1"/>
</dbReference>